<accession>F1Z7K8</accession>
<name>F1Z7K8_9SPHN</name>
<dbReference type="EMBL" id="AEWJ01000033">
    <property type="protein sequence ID" value="EGD59399.1"/>
    <property type="molecule type" value="Genomic_DNA"/>
</dbReference>
<sequence length="401" mass="43754">MSGTRIAAIDFVRGVALLGILTINVTGFWGPTLASFSPHLPHAEAGGDAWFLIAFVLFEGKMRALFTLLFGASMLLFIEAAERRGARGAWMQARRLLWLALFGYAHYLLLWWGDILFPYALCGLCALLLYRLQAAPLAAMGLALFLLSHGLDTIGAVQGIAAEQAVLAGHGLAADRIDEQDMMMRIAASLADDRSVLVAPFLAAIRLRLSQAPWLPFQTTVSTFTETLPLMLIGMGLYRSGLWNGAWSRRALKATMIGGIGIGGALTLGLAAWIAARDFPPRAMFEVMQTLTALPHLLMALGYAAGLMRLWPRLAPTRIGVMLAAAGRCAFTNYLGTTILMTAIFSGWGLGLAGWMPRGWLPLFIPLGWAAMLCWPQAWLARHRQGPFEAVWRALTWWGAR</sequence>
<dbReference type="PANTHER" id="PTHR30590:SF2">
    <property type="entry name" value="INNER MEMBRANE PROTEIN"/>
    <property type="match status" value="1"/>
</dbReference>
<keyword evidence="4" id="KW-1185">Reference proteome</keyword>
<protein>
    <recommendedName>
        <fullName evidence="2">DUF418 domain-containing protein</fullName>
    </recommendedName>
</protein>
<dbReference type="InterPro" id="IPR052529">
    <property type="entry name" value="Bact_Transport_Assoc"/>
</dbReference>
<reference evidence="3 4" key="1">
    <citation type="journal article" date="2012" name="J. Bacteriol.">
        <title>Draft Genome Sequence of Novosphingobium nitrogenifigens Y88T.</title>
        <authorList>
            <person name="Strabala T.J."/>
            <person name="Macdonald L."/>
            <person name="Liu V."/>
            <person name="Smit A.M."/>
        </authorList>
    </citation>
    <scope>NUCLEOTIDE SEQUENCE [LARGE SCALE GENOMIC DNA]</scope>
    <source>
        <strain evidence="3 4">DSM 19370</strain>
    </source>
</reference>
<feature type="transmembrane region" description="Helical" evidence="1">
    <location>
        <begin position="50"/>
        <end position="76"/>
    </location>
</feature>
<proteinExistence type="predicted"/>
<feature type="transmembrane region" description="Helical" evidence="1">
    <location>
        <begin position="288"/>
        <end position="311"/>
    </location>
</feature>
<evidence type="ECO:0000313" key="3">
    <source>
        <dbReference type="EMBL" id="EGD59399.1"/>
    </source>
</evidence>
<dbReference type="InterPro" id="IPR007349">
    <property type="entry name" value="DUF418"/>
</dbReference>
<evidence type="ECO:0000259" key="2">
    <source>
        <dbReference type="Pfam" id="PF04235"/>
    </source>
</evidence>
<keyword evidence="1" id="KW-1133">Transmembrane helix</keyword>
<feature type="transmembrane region" description="Helical" evidence="1">
    <location>
        <begin position="118"/>
        <end position="147"/>
    </location>
</feature>
<dbReference type="RefSeq" id="WP_008067724.1">
    <property type="nucleotide sequence ID" value="NZ_AQWK01000013.1"/>
</dbReference>
<dbReference type="OrthoDB" id="9807744at2"/>
<dbReference type="eggNOG" id="COG2311">
    <property type="taxonomic scope" value="Bacteria"/>
</dbReference>
<keyword evidence="1" id="KW-0812">Transmembrane</keyword>
<comment type="caution">
    <text evidence="3">The sequence shown here is derived from an EMBL/GenBank/DDBJ whole genome shotgun (WGS) entry which is preliminary data.</text>
</comment>
<dbReference type="PANTHER" id="PTHR30590">
    <property type="entry name" value="INNER MEMBRANE PROTEIN"/>
    <property type="match status" value="1"/>
</dbReference>
<feature type="transmembrane region" description="Helical" evidence="1">
    <location>
        <begin position="256"/>
        <end position="276"/>
    </location>
</feature>
<gene>
    <name evidence="3" type="ORF">Y88_1554</name>
</gene>
<keyword evidence="1" id="KW-0472">Membrane</keyword>
<dbReference type="STRING" id="983920.Y88_1554"/>
<feature type="transmembrane region" description="Helical" evidence="1">
    <location>
        <begin position="96"/>
        <end position="112"/>
    </location>
</feature>
<feature type="transmembrane region" description="Helical" evidence="1">
    <location>
        <begin position="331"/>
        <end position="353"/>
    </location>
</feature>
<dbReference type="InParanoid" id="F1Z7K8"/>
<evidence type="ECO:0000313" key="4">
    <source>
        <dbReference type="Proteomes" id="UP000004728"/>
    </source>
</evidence>
<dbReference type="Proteomes" id="UP000004728">
    <property type="component" value="Unassembled WGS sequence"/>
</dbReference>
<dbReference type="HOGENOM" id="CLU_039610_0_0_5"/>
<feature type="transmembrane region" description="Helical" evidence="1">
    <location>
        <begin position="359"/>
        <end position="380"/>
    </location>
</feature>
<feature type="transmembrane region" description="Helical" evidence="1">
    <location>
        <begin position="12"/>
        <end position="30"/>
    </location>
</feature>
<organism evidence="3 4">
    <name type="scientific">Novosphingobium nitrogenifigens DSM 19370</name>
    <dbReference type="NCBI Taxonomy" id="983920"/>
    <lineage>
        <taxon>Bacteria</taxon>
        <taxon>Pseudomonadati</taxon>
        <taxon>Pseudomonadota</taxon>
        <taxon>Alphaproteobacteria</taxon>
        <taxon>Sphingomonadales</taxon>
        <taxon>Sphingomonadaceae</taxon>
        <taxon>Novosphingobium</taxon>
    </lineage>
</organism>
<dbReference type="AlphaFoldDB" id="F1Z7K8"/>
<dbReference type="FunCoup" id="F1Z7K8">
    <property type="interactions" value="28"/>
</dbReference>
<evidence type="ECO:0000256" key="1">
    <source>
        <dbReference type="SAM" id="Phobius"/>
    </source>
</evidence>
<dbReference type="Pfam" id="PF04235">
    <property type="entry name" value="DUF418"/>
    <property type="match status" value="1"/>
</dbReference>
<feature type="domain" description="DUF418" evidence="2">
    <location>
        <begin position="237"/>
        <end position="398"/>
    </location>
</feature>